<feature type="compositionally biased region" description="Polar residues" evidence="4">
    <location>
        <begin position="240"/>
        <end position="257"/>
    </location>
</feature>
<feature type="region of interest" description="Disordered" evidence="4">
    <location>
        <begin position="225"/>
        <end position="293"/>
    </location>
</feature>
<dbReference type="PANTHER" id="PTHR10270:SF161">
    <property type="entry name" value="SEX-DETERMINING REGION Y PROTEIN"/>
    <property type="match status" value="1"/>
</dbReference>
<dbReference type="GO" id="GO:0030154">
    <property type="term" value="P:cell differentiation"/>
    <property type="evidence" value="ECO:0007669"/>
    <property type="project" value="TreeGrafter"/>
</dbReference>
<dbReference type="PROSITE" id="PS50118">
    <property type="entry name" value="HMG_BOX_2"/>
    <property type="match status" value="1"/>
</dbReference>
<proteinExistence type="predicted"/>
<gene>
    <name evidence="6" type="ORF">RDB_LOCUS214137</name>
</gene>
<dbReference type="InterPro" id="IPR009071">
    <property type="entry name" value="HMG_box_dom"/>
</dbReference>
<dbReference type="GO" id="GO:0001228">
    <property type="term" value="F:DNA-binding transcription activator activity, RNA polymerase II-specific"/>
    <property type="evidence" value="ECO:0007669"/>
    <property type="project" value="TreeGrafter"/>
</dbReference>
<dbReference type="SUPFAM" id="SSF47095">
    <property type="entry name" value="HMG-box"/>
    <property type="match status" value="1"/>
</dbReference>
<dbReference type="PANTHER" id="PTHR10270">
    <property type="entry name" value="SOX TRANSCRIPTION FACTOR"/>
    <property type="match status" value="1"/>
</dbReference>
<evidence type="ECO:0000256" key="1">
    <source>
        <dbReference type="ARBA" id="ARBA00023125"/>
    </source>
</evidence>
<dbReference type="EMBL" id="CAJMWW010000673">
    <property type="protein sequence ID" value="CAE6483302.1"/>
    <property type="molecule type" value="Genomic_DNA"/>
</dbReference>
<keyword evidence="3" id="KW-0539">Nucleus</keyword>
<dbReference type="Gene3D" id="1.10.30.10">
    <property type="entry name" value="High mobility group box domain"/>
    <property type="match status" value="1"/>
</dbReference>
<evidence type="ECO:0000259" key="5">
    <source>
        <dbReference type="PROSITE" id="PS50118"/>
    </source>
</evidence>
<feature type="compositionally biased region" description="Polar residues" evidence="4">
    <location>
        <begin position="268"/>
        <end position="293"/>
    </location>
</feature>
<dbReference type="SMART" id="SM00398">
    <property type="entry name" value="HMG"/>
    <property type="match status" value="1"/>
</dbReference>
<evidence type="ECO:0000313" key="6">
    <source>
        <dbReference type="EMBL" id="CAE6483302.1"/>
    </source>
</evidence>
<sequence>MGPESLVYSAVRTEKTSRSHYHPYHFTDSFDKLRHHLPSAISVGCYTDSVADQSWNYHQPNSVAYYMHSPVYLPNGQDANHHSFAQGASPYFMPVHDTEARFSNEDLDVGSFSGDDDAEDYDSNVQLRSQQLNSDGTPKRPMNAFMIFARKRRPMVSSEQPTMRTGEISKILSKEWSEMSKVFPSNISHVNKQPTIEYQEDKQFYLDQAKKLKDTFNTRWPDYVYRRRPNNSRKRRKVGGTSNIGSARSHDVANNSDGHAEPPVDPNASGQSGDESRSQSTDTFSSPLSSQHNVLYRTPELGQARSLDRSPTPAGTLAAYSASVPTPFTRNDFIDSPAFNGYTQHGHPYGENGDGYYGGPGSLGAHTSAAELDPKMQSWHPCGGAPSGVVVAAPSSTPPISTPLIATQGLPQLTYPHHEPGNWSKEANNAQGYEAQPLIWGSTPSVPGHYRVDRQEVTGTHLPLTDLARPNALEMHLYGNHKNLFDKNHCQSAYREGNQVNQGYHPPMALPPFRADLFVPHNSTYFEPRRWTPGAEHDG</sequence>
<evidence type="ECO:0000256" key="4">
    <source>
        <dbReference type="SAM" id="MobiDB-lite"/>
    </source>
</evidence>
<dbReference type="InterPro" id="IPR050140">
    <property type="entry name" value="SRY-related_HMG-box_TF-like"/>
</dbReference>
<accession>A0A8H3H6N8</accession>
<dbReference type="Proteomes" id="UP000663841">
    <property type="component" value="Unassembled WGS sequence"/>
</dbReference>
<dbReference type="AlphaFoldDB" id="A0A8H3H6N8"/>
<feature type="domain" description="HMG box" evidence="5">
    <location>
        <begin position="138"/>
        <end position="224"/>
    </location>
</feature>
<evidence type="ECO:0000256" key="2">
    <source>
        <dbReference type="ARBA" id="ARBA00023163"/>
    </source>
</evidence>
<dbReference type="GO" id="GO:0000978">
    <property type="term" value="F:RNA polymerase II cis-regulatory region sequence-specific DNA binding"/>
    <property type="evidence" value="ECO:0007669"/>
    <property type="project" value="TreeGrafter"/>
</dbReference>
<comment type="caution">
    <text evidence="6">The sequence shown here is derived from an EMBL/GenBank/DDBJ whole genome shotgun (WGS) entry which is preliminary data.</text>
</comment>
<feature type="compositionally biased region" description="Basic residues" evidence="4">
    <location>
        <begin position="226"/>
        <end position="238"/>
    </location>
</feature>
<keyword evidence="2" id="KW-0804">Transcription</keyword>
<evidence type="ECO:0000313" key="7">
    <source>
        <dbReference type="Proteomes" id="UP000663841"/>
    </source>
</evidence>
<protein>
    <recommendedName>
        <fullName evidence="5">HMG box domain-containing protein</fullName>
    </recommendedName>
</protein>
<feature type="DNA-binding region" description="HMG box" evidence="3">
    <location>
        <begin position="138"/>
        <end position="224"/>
    </location>
</feature>
<evidence type="ECO:0000256" key="3">
    <source>
        <dbReference type="PROSITE-ProRule" id="PRU00267"/>
    </source>
</evidence>
<dbReference type="InterPro" id="IPR036910">
    <property type="entry name" value="HMG_box_dom_sf"/>
</dbReference>
<dbReference type="GO" id="GO:0005634">
    <property type="term" value="C:nucleus"/>
    <property type="evidence" value="ECO:0007669"/>
    <property type="project" value="UniProtKB-UniRule"/>
</dbReference>
<organism evidence="6 7">
    <name type="scientific">Rhizoctonia solani</name>
    <dbReference type="NCBI Taxonomy" id="456999"/>
    <lineage>
        <taxon>Eukaryota</taxon>
        <taxon>Fungi</taxon>
        <taxon>Dikarya</taxon>
        <taxon>Basidiomycota</taxon>
        <taxon>Agaricomycotina</taxon>
        <taxon>Agaricomycetes</taxon>
        <taxon>Cantharellales</taxon>
        <taxon>Ceratobasidiaceae</taxon>
        <taxon>Rhizoctonia</taxon>
    </lineage>
</organism>
<name>A0A8H3H6N8_9AGAM</name>
<dbReference type="Pfam" id="PF00505">
    <property type="entry name" value="HMG_box"/>
    <property type="match status" value="1"/>
</dbReference>
<keyword evidence="1 3" id="KW-0238">DNA-binding</keyword>
<reference evidence="6" key="1">
    <citation type="submission" date="2021-01" db="EMBL/GenBank/DDBJ databases">
        <authorList>
            <person name="Kaushik A."/>
        </authorList>
    </citation>
    <scope>NUCLEOTIDE SEQUENCE</scope>
    <source>
        <strain evidence="6">AG3-T5</strain>
    </source>
</reference>